<reference evidence="1 2" key="1">
    <citation type="submission" date="2015-10" db="EMBL/GenBank/DDBJ databases">
        <title>Draft genomes sequences of Candida glabrata isolates 1A, 1B, 2A, 2B, 3A and 3B.</title>
        <authorList>
            <person name="Haavelsrud O.E."/>
            <person name="Gaustad P."/>
        </authorList>
    </citation>
    <scope>NUCLEOTIDE SEQUENCE [LARGE SCALE GENOMIC DNA]</scope>
    <source>
        <strain evidence="1">910700640</strain>
    </source>
</reference>
<dbReference type="GO" id="GO:0009060">
    <property type="term" value="P:aerobic respiration"/>
    <property type="evidence" value="ECO:0007669"/>
    <property type="project" value="EnsemblFungi"/>
</dbReference>
<dbReference type="Proteomes" id="UP000054886">
    <property type="component" value="Unassembled WGS sequence"/>
</dbReference>
<dbReference type="VEuPathDB" id="FungiDB:GWK60_M12639"/>
<dbReference type="InterPro" id="IPR003428">
    <property type="entry name" value="MAM33"/>
</dbReference>
<name>A0A0W0CCN8_CANGB</name>
<proteinExistence type="predicted"/>
<dbReference type="VEuPathDB" id="FungiDB:B1J91_M12727g"/>
<comment type="caution">
    <text evidence="1">The sequence shown here is derived from an EMBL/GenBank/DDBJ whole genome shotgun (WGS) entry which is preliminary data.</text>
</comment>
<evidence type="ECO:0000313" key="1">
    <source>
        <dbReference type="EMBL" id="KTA97359.1"/>
    </source>
</evidence>
<dbReference type="InterPro" id="IPR036561">
    <property type="entry name" value="MAM33_sf"/>
</dbReference>
<dbReference type="GO" id="GO:0097177">
    <property type="term" value="F:mitochondrial ribosome binding"/>
    <property type="evidence" value="ECO:0007669"/>
    <property type="project" value="EnsemblFungi"/>
</dbReference>
<protein>
    <submittedName>
        <fullName evidence="1">Mitochondrial acidic protein MAM33</fullName>
    </submittedName>
</protein>
<dbReference type="GO" id="GO:1902775">
    <property type="term" value="P:mitochondrial large ribosomal subunit assembly"/>
    <property type="evidence" value="ECO:0007669"/>
    <property type="project" value="EnsemblFungi"/>
</dbReference>
<dbReference type="PhylomeDB" id="A0A0W0CCN8"/>
<dbReference type="GO" id="GO:0042256">
    <property type="term" value="P:cytosolic ribosome assembly"/>
    <property type="evidence" value="ECO:0007669"/>
    <property type="project" value="TreeGrafter"/>
</dbReference>
<dbReference type="AlphaFoldDB" id="A0A0W0CCN8"/>
<dbReference type="GO" id="GO:0005759">
    <property type="term" value="C:mitochondrial matrix"/>
    <property type="evidence" value="ECO:0007669"/>
    <property type="project" value="EnsemblFungi"/>
</dbReference>
<dbReference type="VEuPathDB" id="FungiDB:CAGL0M12727g"/>
<dbReference type="SUPFAM" id="SSF54529">
    <property type="entry name" value="Mitochondrial glycoprotein MAM33-like"/>
    <property type="match status" value="1"/>
</dbReference>
<dbReference type="Pfam" id="PF02330">
    <property type="entry name" value="MAM33"/>
    <property type="match status" value="1"/>
</dbReference>
<accession>A0A0W0CCN8</accession>
<dbReference type="PANTHER" id="PTHR10826">
    <property type="entry name" value="COMPLEMENT COMPONENT 1"/>
    <property type="match status" value="1"/>
</dbReference>
<dbReference type="PANTHER" id="PTHR10826:SF1">
    <property type="entry name" value="COMPLEMENT COMPONENT 1 Q SUBCOMPONENT-BINDING PROTEIN, MITOCHONDRIAL"/>
    <property type="match status" value="1"/>
</dbReference>
<gene>
    <name evidence="1" type="ORF">AO440_004398</name>
</gene>
<sequence length="277" mass="30855">MFTRTAGLCLRRTALMLSRSGKANGSMVARTVLTKPMNHALIANSLLRAFHAGVTIHNQESKQVRDILNSELNLELESLKDEEAPPLDETFQEYLDKSGFSIVERPGKNEAELKKTTADGETVRVLFDVAQVSNLPYDASLAEAAANEQAINEDDYDALSDNFANVTVVVSKEGRSTLGFELLMNIQEGSFYVDSVTPYQGDNVALSESAEADAQRDAVYHGPPFSNLDEQLQESLEVFLESRGINEDLASFIGTYSEFKENNEYVDWLKKMKEFFE</sequence>
<dbReference type="VEuPathDB" id="FungiDB:GW608_M12639"/>
<evidence type="ECO:0000313" key="2">
    <source>
        <dbReference type="Proteomes" id="UP000054886"/>
    </source>
</evidence>
<dbReference type="VEuPathDB" id="FungiDB:GVI51_M12683"/>
<dbReference type="EMBL" id="LLZZ01000161">
    <property type="protein sequence ID" value="KTA97359.1"/>
    <property type="molecule type" value="Genomic_DNA"/>
</dbReference>
<organism evidence="1 2">
    <name type="scientific">Candida glabrata</name>
    <name type="common">Yeast</name>
    <name type="synonym">Torulopsis glabrata</name>
    <dbReference type="NCBI Taxonomy" id="5478"/>
    <lineage>
        <taxon>Eukaryota</taxon>
        <taxon>Fungi</taxon>
        <taxon>Dikarya</taxon>
        <taxon>Ascomycota</taxon>
        <taxon>Saccharomycotina</taxon>
        <taxon>Saccharomycetes</taxon>
        <taxon>Saccharomycetales</taxon>
        <taxon>Saccharomycetaceae</taxon>
        <taxon>Nakaseomyces</taxon>
    </lineage>
</organism>
<dbReference type="OMA" id="CEYMMSK"/>
<dbReference type="OrthoDB" id="278212at2759"/>
<dbReference type="Gene3D" id="3.10.280.10">
    <property type="entry name" value="Mitochondrial glycoprotein"/>
    <property type="match status" value="1"/>
</dbReference>